<evidence type="ECO:0000313" key="3">
    <source>
        <dbReference type="Proteomes" id="UP000032866"/>
    </source>
</evidence>
<dbReference type="EMBL" id="CP003775">
    <property type="protein sequence ID" value="AFQ51151.1"/>
    <property type="molecule type" value="Genomic_DNA"/>
</dbReference>
<reference evidence="2 3" key="1">
    <citation type="journal article" date="2012" name="J. Bacteriol.">
        <title>Complete Genome Sequence of Burkholderia sp. Strain GG4, a Betaproteobacterium That Reduces 3-Oxo-N-Acylhomoserine Lactones and Produces Different N-Acylhomoserine Lactones.</title>
        <authorList>
            <person name="Hong K.W."/>
            <person name="Koh C.L."/>
            <person name="Sam C.K."/>
            <person name="Yin W.F."/>
            <person name="Chan K.G."/>
        </authorList>
    </citation>
    <scope>NUCLEOTIDE SEQUENCE [LARGE SCALE GENOMIC DNA]</scope>
    <source>
        <strain evidence="2 3">GG4</strain>
    </source>
</reference>
<keyword evidence="1" id="KW-0812">Transmembrane</keyword>
<feature type="transmembrane region" description="Helical" evidence="1">
    <location>
        <begin position="28"/>
        <end position="45"/>
    </location>
</feature>
<protein>
    <submittedName>
        <fullName evidence="2">Uncharacterized protein</fullName>
    </submittedName>
</protein>
<gene>
    <name evidence="2" type="ORF">GEM_4762</name>
</gene>
<proteinExistence type="predicted"/>
<sequence length="57" mass="6399">MFIGFIPVLVAFAATITSLRNQKNARLLWMVCALLVVVWTVFHGSHHMADLSKLGSW</sequence>
<accession>A0A9W3PC13</accession>
<dbReference type="KEGG" id="bct:GEM_4762"/>
<dbReference type="RefSeq" id="WP_014899914.1">
    <property type="nucleotide sequence ID" value="NC_018514.1"/>
</dbReference>
<keyword evidence="1" id="KW-0472">Membrane</keyword>
<organism evidence="2 3">
    <name type="scientific">Burkholderia cepacia GG4</name>
    <dbReference type="NCBI Taxonomy" id="1009846"/>
    <lineage>
        <taxon>Bacteria</taxon>
        <taxon>Pseudomonadati</taxon>
        <taxon>Pseudomonadota</taxon>
        <taxon>Betaproteobacteria</taxon>
        <taxon>Burkholderiales</taxon>
        <taxon>Burkholderiaceae</taxon>
        <taxon>Burkholderia</taxon>
        <taxon>Burkholderia cepacia complex</taxon>
    </lineage>
</organism>
<keyword evidence="1" id="KW-1133">Transmembrane helix</keyword>
<dbReference type="Proteomes" id="UP000032866">
    <property type="component" value="Chromosome 2"/>
</dbReference>
<evidence type="ECO:0000256" key="1">
    <source>
        <dbReference type="SAM" id="Phobius"/>
    </source>
</evidence>
<dbReference type="AlphaFoldDB" id="A0A9W3PC13"/>
<evidence type="ECO:0000313" key="2">
    <source>
        <dbReference type="EMBL" id="AFQ51151.1"/>
    </source>
</evidence>
<name>A0A9W3PC13_BURCE</name>